<keyword evidence="1" id="KW-0732">Signal</keyword>
<organism evidence="2 3">
    <name type="scientific">Ramlibacter alkalitolerans</name>
    <dbReference type="NCBI Taxonomy" id="2039631"/>
    <lineage>
        <taxon>Bacteria</taxon>
        <taxon>Pseudomonadati</taxon>
        <taxon>Pseudomonadota</taxon>
        <taxon>Betaproteobacteria</taxon>
        <taxon>Burkholderiales</taxon>
        <taxon>Comamonadaceae</taxon>
        <taxon>Ramlibacter</taxon>
    </lineage>
</organism>
<name>A0ABS1JLC9_9BURK</name>
<dbReference type="EMBL" id="JAEQND010000004">
    <property type="protein sequence ID" value="MBL0425030.1"/>
    <property type="molecule type" value="Genomic_DNA"/>
</dbReference>
<accession>A0ABS1JLC9</accession>
<evidence type="ECO:0000256" key="1">
    <source>
        <dbReference type="SAM" id="SignalP"/>
    </source>
</evidence>
<feature type="signal peptide" evidence="1">
    <location>
        <begin position="1"/>
        <end position="31"/>
    </location>
</feature>
<evidence type="ECO:0000313" key="3">
    <source>
        <dbReference type="Proteomes" id="UP000622707"/>
    </source>
</evidence>
<comment type="caution">
    <text evidence="2">The sequence shown here is derived from an EMBL/GenBank/DDBJ whole genome shotgun (WGS) entry which is preliminary data.</text>
</comment>
<sequence>MLSLCRPAGRCRPTLLALALLAAFAPAWSHADTVTETSVSAGLGAVDGNRLDRAQFDQYSGLRPSQHVFGLFGLDYYRRNDDTGVAVRFGASDLLTDNRELGLHWARQGDWVFSADYKELVRRETVIFNSGITGVGSAAPVLLPVTPGTGSDLDLRTRREGVGLGFRKVISPSLQFELSGRTEHKTGSRLFGVGFACPSALAITCTGTNGIQTGSGVLFVPEPIDSDHNQVDARLSFAAEKLRLSFGYYGSFYQNSLGSLHPQIPGSLFNPTGTLLPVSSGLAGILGNPVALPPDNQAHQLDITGAYLYNARSTVNFKLSRTRATQNANFLAEGLSGAPAGVSDLGGRVDTTLAQVGFSTRPLAKLSVQGTLRYEDRDDKTPLALYNVEGTSFYTNRQLPYRTTKAKLQANYQFTSAWRGTLGFGRELIDRGVFTPTSATAGVTAERQKTAETTYRAELRRQMTEAFSGAVALEHSERSGSNWLRDNSGLGVTEVPDPNAPGIGFDRGIFMPTLADRRRDKVRLLADWQPLDKLSVQGALDVGIDRYQAPGVYGVRDTSMRQATVDFNYAITDAWNVNGFVAHGNQTIDQGRPDQAFLAFRNGETNVGLGLTGKATSKLELGANLSYLQDRATFVQALDTTASAADAALLAASGGLPPITFRQHVLRLSGKYTVDKKSSVRAEFAHYRTRWDDWAWNFNGTPFVFADGTVGTRKLVQHVNVLRVVYTYSWK</sequence>
<dbReference type="Pfam" id="PF11854">
    <property type="entry name" value="MtrB_PioB"/>
    <property type="match status" value="1"/>
</dbReference>
<dbReference type="RefSeq" id="WP_201688280.1">
    <property type="nucleotide sequence ID" value="NZ_JAEQND010000004.1"/>
</dbReference>
<reference evidence="2 3" key="1">
    <citation type="journal article" date="2017" name="Int. J. Syst. Evol. Microbiol.">
        <title>Ramlibacter alkalitolerans sp. nov., alkali-tolerant bacterium isolated from soil of ginseng.</title>
        <authorList>
            <person name="Lee D.H."/>
            <person name="Cha C.J."/>
        </authorList>
    </citation>
    <scope>NUCLEOTIDE SEQUENCE [LARGE SCALE GENOMIC DNA]</scope>
    <source>
        <strain evidence="2 3">KACC 19305</strain>
    </source>
</reference>
<dbReference type="NCBIfam" id="TIGR03509">
    <property type="entry name" value="OMP_MtrB_PioB"/>
    <property type="match status" value="1"/>
</dbReference>
<feature type="chain" id="PRO_5045761747" evidence="1">
    <location>
        <begin position="32"/>
        <end position="731"/>
    </location>
</feature>
<protein>
    <submittedName>
        <fullName evidence="2">MtrB/PioB family decaheme-associated outer membrane protein</fullName>
    </submittedName>
</protein>
<gene>
    <name evidence="2" type="ORF">JI746_07920</name>
</gene>
<dbReference type="SUPFAM" id="SSF56935">
    <property type="entry name" value="Porins"/>
    <property type="match status" value="1"/>
</dbReference>
<evidence type="ECO:0000313" key="2">
    <source>
        <dbReference type="EMBL" id="MBL0425030.1"/>
    </source>
</evidence>
<dbReference type="Proteomes" id="UP000622707">
    <property type="component" value="Unassembled WGS sequence"/>
</dbReference>
<keyword evidence="3" id="KW-1185">Reference proteome</keyword>
<proteinExistence type="predicted"/>
<dbReference type="InterPro" id="IPR020016">
    <property type="entry name" value="Decahaem-assoc_OM_MtrB/PioB"/>
</dbReference>